<dbReference type="Proteomes" id="UP000886595">
    <property type="component" value="Unassembled WGS sequence"/>
</dbReference>
<sequence length="119" mass="12897">MNLMFDSHASALFDLRAWVNSRNEILTGCIMIGRLAHGSKNTADGKTNRDNSHADPIAWKFQRRTSVHGGDGIDEAENVGLIGEGGDESPISGLNLLAEEVENGTWSDNVYKDPQENGA</sequence>
<evidence type="ECO:0000256" key="1">
    <source>
        <dbReference type="SAM" id="MobiDB-lite"/>
    </source>
</evidence>
<protein>
    <submittedName>
        <fullName evidence="2">Uncharacterized protein</fullName>
    </submittedName>
</protein>
<organism evidence="2 3">
    <name type="scientific">Brassica carinata</name>
    <name type="common">Ethiopian mustard</name>
    <name type="synonym">Abyssinian cabbage</name>
    <dbReference type="NCBI Taxonomy" id="52824"/>
    <lineage>
        <taxon>Eukaryota</taxon>
        <taxon>Viridiplantae</taxon>
        <taxon>Streptophyta</taxon>
        <taxon>Embryophyta</taxon>
        <taxon>Tracheophyta</taxon>
        <taxon>Spermatophyta</taxon>
        <taxon>Magnoliopsida</taxon>
        <taxon>eudicotyledons</taxon>
        <taxon>Gunneridae</taxon>
        <taxon>Pentapetalae</taxon>
        <taxon>rosids</taxon>
        <taxon>malvids</taxon>
        <taxon>Brassicales</taxon>
        <taxon>Brassicaceae</taxon>
        <taxon>Brassiceae</taxon>
        <taxon>Brassica</taxon>
    </lineage>
</organism>
<gene>
    <name evidence="2" type="ORF">Bca52824_084492</name>
</gene>
<dbReference type="EMBL" id="JAAMPC010000016">
    <property type="protein sequence ID" value="KAG2254356.1"/>
    <property type="molecule type" value="Genomic_DNA"/>
</dbReference>
<proteinExistence type="predicted"/>
<name>A0A8X7TUU4_BRACI</name>
<feature type="region of interest" description="Disordered" evidence="1">
    <location>
        <begin position="66"/>
        <end position="86"/>
    </location>
</feature>
<keyword evidence="3" id="KW-1185">Reference proteome</keyword>
<evidence type="ECO:0000313" key="3">
    <source>
        <dbReference type="Proteomes" id="UP000886595"/>
    </source>
</evidence>
<dbReference type="AlphaFoldDB" id="A0A8X7TUU4"/>
<reference evidence="2 3" key="1">
    <citation type="submission" date="2020-02" db="EMBL/GenBank/DDBJ databases">
        <authorList>
            <person name="Ma Q."/>
            <person name="Huang Y."/>
            <person name="Song X."/>
            <person name="Pei D."/>
        </authorList>
    </citation>
    <scope>NUCLEOTIDE SEQUENCE [LARGE SCALE GENOMIC DNA]</scope>
    <source>
        <strain evidence="2">Sxm20200214</strain>
        <tissue evidence="2">Leaf</tissue>
    </source>
</reference>
<evidence type="ECO:0000313" key="2">
    <source>
        <dbReference type="EMBL" id="KAG2254356.1"/>
    </source>
</evidence>
<comment type="caution">
    <text evidence="2">The sequence shown here is derived from an EMBL/GenBank/DDBJ whole genome shotgun (WGS) entry which is preliminary data.</text>
</comment>
<accession>A0A8X7TUU4</accession>